<evidence type="ECO:0000256" key="4">
    <source>
        <dbReference type="ARBA" id="ARBA00022968"/>
    </source>
</evidence>
<sequence>MVALPLPLPKRLVIIAGLVVFALLLACFRLAARCDDGYCALLLPAAASRQSASRPGAQVAGADGHGDGDDDVVVAARKCAGFPDTSSVLLVMKTGASEAFARVPNQLLTSLSCLSDYLFFGDLEMTVAGHTIHDSLEAVASDVKLSNKDFDIYHRQRACGADLASCNKGFDVGQEAWNLDKYKNIHMAEKTYALRPNYDWYLFVDADTYVVWPTMMSWLERLDARKRHYLGSIAYVGNFPFAHGGSGYLVSQAAMSDMYRGREGVGSRWDDFITKQCCGDFAFSYALRNETGIDVQGAWPTVNGEKPYTIPFSERSWCRPIATMHHVEADEVSDLWAWERERRFARPLRIRDVYHRFVEGKLQAVREDWDNLSEAAHYLNASAYAYSDSERDGAKKGDLSALELVAHHSFDDCRRVCQSVDRCMQYHFRNGICSIGHDIRHGKPVKPEKEEHKAQWQHRSGWMVKRIQDWVAAHDECGNGVEWPVKDTWLS</sequence>
<dbReference type="InterPro" id="IPR026050">
    <property type="entry name" value="C1GALT1/C1GALT1_chp1"/>
</dbReference>
<name>A0A2C5YVL1_9HYPO</name>
<evidence type="ECO:0000313" key="9">
    <source>
        <dbReference type="Proteomes" id="UP000226431"/>
    </source>
</evidence>
<evidence type="ECO:0000256" key="7">
    <source>
        <dbReference type="SAM" id="Phobius"/>
    </source>
</evidence>
<dbReference type="PANTHER" id="PTHR23033:SF40">
    <property type="entry name" value="APPLE DOMAIN-CONTAINING PROTEIN"/>
    <property type="match status" value="1"/>
</dbReference>
<feature type="transmembrane region" description="Helical" evidence="7">
    <location>
        <begin position="12"/>
        <end position="32"/>
    </location>
</feature>
<dbReference type="STRING" id="2004952.A0A2C5YVL1"/>
<dbReference type="GO" id="GO:0016020">
    <property type="term" value="C:membrane"/>
    <property type="evidence" value="ECO:0007669"/>
    <property type="project" value="UniProtKB-SubCell"/>
</dbReference>
<comment type="caution">
    <text evidence="8">The sequence shown here is derived from an EMBL/GenBank/DDBJ whole genome shotgun (WGS) entry which is preliminary data.</text>
</comment>
<organism evidence="8 9">
    <name type="scientific">Ophiocordyceps camponoti-rufipedis</name>
    <dbReference type="NCBI Taxonomy" id="2004952"/>
    <lineage>
        <taxon>Eukaryota</taxon>
        <taxon>Fungi</taxon>
        <taxon>Dikarya</taxon>
        <taxon>Ascomycota</taxon>
        <taxon>Pezizomycotina</taxon>
        <taxon>Sordariomycetes</taxon>
        <taxon>Hypocreomycetidae</taxon>
        <taxon>Hypocreales</taxon>
        <taxon>Ophiocordycipitaceae</taxon>
        <taxon>Ophiocordyceps</taxon>
    </lineage>
</organism>
<evidence type="ECO:0000256" key="1">
    <source>
        <dbReference type="ARBA" id="ARBA00004606"/>
    </source>
</evidence>
<reference evidence="8 9" key="1">
    <citation type="submission" date="2017-06" db="EMBL/GenBank/DDBJ databases">
        <title>Ant-infecting Ophiocordyceps genomes reveal a high diversity of potential behavioral manipulation genes and a possible major role for enterotoxins.</title>
        <authorList>
            <person name="De Bekker C."/>
            <person name="Evans H.C."/>
            <person name="Brachmann A."/>
            <person name="Hughes D.P."/>
        </authorList>
    </citation>
    <scope>NUCLEOTIDE SEQUENCE [LARGE SCALE GENOMIC DNA]</scope>
    <source>
        <strain evidence="8 9">Map16</strain>
    </source>
</reference>
<evidence type="ECO:0000256" key="5">
    <source>
        <dbReference type="ARBA" id="ARBA00022989"/>
    </source>
</evidence>
<keyword evidence="6 7" id="KW-0472">Membrane</keyword>
<protein>
    <recommendedName>
        <fullName evidence="10">Glycosyltransferase family 31 protein</fullName>
    </recommendedName>
</protein>
<dbReference type="Gene3D" id="3.90.550.50">
    <property type="match status" value="1"/>
</dbReference>
<evidence type="ECO:0000256" key="3">
    <source>
        <dbReference type="ARBA" id="ARBA00022692"/>
    </source>
</evidence>
<dbReference type="PANTHER" id="PTHR23033">
    <property type="entry name" value="BETA1,3-GALACTOSYLTRANSFERASE"/>
    <property type="match status" value="1"/>
</dbReference>
<dbReference type="EMBL" id="NJES01000497">
    <property type="protein sequence ID" value="PHH71570.1"/>
    <property type="molecule type" value="Genomic_DNA"/>
</dbReference>
<dbReference type="AlphaFoldDB" id="A0A2C5YVL1"/>
<keyword evidence="4" id="KW-0735">Signal-anchor</keyword>
<dbReference type="OrthoDB" id="414175at2759"/>
<proteinExistence type="inferred from homology"/>
<evidence type="ECO:0000256" key="6">
    <source>
        <dbReference type="ARBA" id="ARBA00023136"/>
    </source>
</evidence>
<gene>
    <name evidence="8" type="ORF">CDD80_5133</name>
</gene>
<comment type="subcellular location">
    <subcellularLocation>
        <location evidence="1">Membrane</location>
        <topology evidence="1">Single-pass type II membrane protein</topology>
    </subcellularLocation>
</comment>
<dbReference type="Proteomes" id="UP000226431">
    <property type="component" value="Unassembled WGS sequence"/>
</dbReference>
<evidence type="ECO:0000313" key="8">
    <source>
        <dbReference type="EMBL" id="PHH71570.1"/>
    </source>
</evidence>
<keyword evidence="5 7" id="KW-1133">Transmembrane helix</keyword>
<keyword evidence="3 7" id="KW-0812">Transmembrane</keyword>
<comment type="similarity">
    <text evidence="2">Belongs to the glycosyltransferase 31 family. Beta3-Gal-T subfamily.</text>
</comment>
<accession>A0A2C5YVL1</accession>
<keyword evidence="9" id="KW-1185">Reference proteome</keyword>
<evidence type="ECO:0008006" key="10">
    <source>
        <dbReference type="Google" id="ProtNLM"/>
    </source>
</evidence>
<evidence type="ECO:0000256" key="2">
    <source>
        <dbReference type="ARBA" id="ARBA00006462"/>
    </source>
</evidence>